<reference evidence="2" key="1">
    <citation type="submission" date="2019-03" db="EMBL/GenBank/DDBJ databases">
        <title>WGS assembly of Setaria viridis.</title>
        <authorList>
            <person name="Huang P."/>
            <person name="Jenkins J."/>
            <person name="Grimwood J."/>
            <person name="Barry K."/>
            <person name="Healey A."/>
            <person name="Mamidi S."/>
            <person name="Sreedasyam A."/>
            <person name="Shu S."/>
            <person name="Feldman M."/>
            <person name="Wu J."/>
            <person name="Yu Y."/>
            <person name="Chen C."/>
            <person name="Johnson J."/>
            <person name="Rokhsar D."/>
            <person name="Baxter I."/>
            <person name="Schmutz J."/>
            <person name="Brutnell T."/>
            <person name="Kellogg E."/>
        </authorList>
    </citation>
    <scope>NUCLEOTIDE SEQUENCE [LARGE SCALE GENOMIC DNA]</scope>
</reference>
<evidence type="ECO:0000313" key="2">
    <source>
        <dbReference type="EMBL" id="TKW40331.1"/>
    </source>
</evidence>
<dbReference type="OMA" id="HIILHLE"/>
<feature type="compositionally biased region" description="Pro residues" evidence="1">
    <location>
        <begin position="99"/>
        <end position="113"/>
    </location>
</feature>
<protein>
    <recommendedName>
        <fullName evidence="4">F-box domain-containing protein</fullName>
    </recommendedName>
</protein>
<gene>
    <name evidence="2" type="ORF">SEVIR_1G238500v2</name>
</gene>
<dbReference type="Proteomes" id="UP000298652">
    <property type="component" value="Chromosome 1"/>
</dbReference>
<name>A0A4U6WCF5_SETVI</name>
<sequence>MAGVSGVRRKLASCRRRWIDGRGGCSPSLPMEPSLSNDGQLATKPDDDDEAGVDCLSALPNDVLIHIILHLEDAAAIESSPLAGTAYGRFSRSSASLPPRSPAPSPRLSPPMKRPSLTSTWRPPLPPPESVAAWLPTTVRRLSGSLAFTNRVLGTSANDAGEERGAFDIPCLENATTVSLDLDCLGITVPPAGVFVRLTKLSLSHVQLRGPCLLGDAVSSWRCSCSKREDFGSVR</sequence>
<keyword evidence="3" id="KW-1185">Reference proteome</keyword>
<evidence type="ECO:0008006" key="4">
    <source>
        <dbReference type="Google" id="ProtNLM"/>
    </source>
</evidence>
<feature type="region of interest" description="Disordered" evidence="1">
    <location>
        <begin position="23"/>
        <end position="53"/>
    </location>
</feature>
<evidence type="ECO:0000313" key="3">
    <source>
        <dbReference type="Proteomes" id="UP000298652"/>
    </source>
</evidence>
<evidence type="ECO:0000256" key="1">
    <source>
        <dbReference type="SAM" id="MobiDB-lite"/>
    </source>
</evidence>
<accession>A0A4U6WCF5</accession>
<dbReference type="AlphaFoldDB" id="A0A4U6WCF5"/>
<organism evidence="2 3">
    <name type="scientific">Setaria viridis</name>
    <name type="common">Green bristlegrass</name>
    <name type="synonym">Setaria italica subsp. viridis</name>
    <dbReference type="NCBI Taxonomy" id="4556"/>
    <lineage>
        <taxon>Eukaryota</taxon>
        <taxon>Viridiplantae</taxon>
        <taxon>Streptophyta</taxon>
        <taxon>Embryophyta</taxon>
        <taxon>Tracheophyta</taxon>
        <taxon>Spermatophyta</taxon>
        <taxon>Magnoliopsida</taxon>
        <taxon>Liliopsida</taxon>
        <taxon>Poales</taxon>
        <taxon>Poaceae</taxon>
        <taxon>PACMAD clade</taxon>
        <taxon>Panicoideae</taxon>
        <taxon>Panicodae</taxon>
        <taxon>Paniceae</taxon>
        <taxon>Cenchrinae</taxon>
        <taxon>Setaria</taxon>
    </lineage>
</organism>
<feature type="region of interest" description="Disordered" evidence="1">
    <location>
        <begin position="90"/>
        <end position="123"/>
    </location>
</feature>
<dbReference type="Gramene" id="TKW40331">
    <property type="protein sequence ID" value="TKW40331"/>
    <property type="gene ID" value="SEVIR_1G238500v2"/>
</dbReference>
<dbReference type="InterPro" id="IPR055312">
    <property type="entry name" value="FBL15-like"/>
</dbReference>
<dbReference type="EMBL" id="CM016552">
    <property type="protein sequence ID" value="TKW40331.1"/>
    <property type="molecule type" value="Genomic_DNA"/>
</dbReference>
<dbReference type="PANTHER" id="PTHR34709:SF52">
    <property type="entry name" value="OS07G0548100 PROTEIN"/>
    <property type="match status" value="1"/>
</dbReference>
<proteinExistence type="predicted"/>
<dbReference type="PANTHER" id="PTHR34709">
    <property type="entry name" value="OS10G0396666 PROTEIN"/>
    <property type="match status" value="1"/>
</dbReference>